<evidence type="ECO:0000256" key="1">
    <source>
        <dbReference type="SAM" id="MobiDB-lite"/>
    </source>
</evidence>
<evidence type="ECO:0000313" key="3">
    <source>
        <dbReference type="Proteomes" id="UP000479226"/>
    </source>
</evidence>
<organism evidence="2 3">
    <name type="scientific">Arthrobacter silviterrae</name>
    <dbReference type="NCBI Taxonomy" id="2026658"/>
    <lineage>
        <taxon>Bacteria</taxon>
        <taxon>Bacillati</taxon>
        <taxon>Actinomycetota</taxon>
        <taxon>Actinomycetes</taxon>
        <taxon>Micrococcales</taxon>
        <taxon>Micrococcaceae</taxon>
        <taxon>Arthrobacter</taxon>
    </lineage>
</organism>
<feature type="region of interest" description="Disordered" evidence="1">
    <location>
        <begin position="1"/>
        <end position="27"/>
    </location>
</feature>
<evidence type="ECO:0000313" key="2">
    <source>
        <dbReference type="EMBL" id="NGN85225.1"/>
    </source>
</evidence>
<comment type="caution">
    <text evidence="2">The sequence shown here is derived from an EMBL/GenBank/DDBJ whole genome shotgun (WGS) entry which is preliminary data.</text>
</comment>
<sequence length="45" mass="4370">MLAPPAAGGKGAAGLDAARGCANSETRPSGVVHFGEMLALALTEC</sequence>
<dbReference type="RefSeq" id="WP_165183435.1">
    <property type="nucleotide sequence ID" value="NZ_JAAKZI010000041.1"/>
</dbReference>
<accession>A0ABX0DIH1</accession>
<gene>
    <name evidence="2" type="ORF">G6N77_17400</name>
</gene>
<feature type="compositionally biased region" description="Low complexity" evidence="1">
    <location>
        <begin position="1"/>
        <end position="20"/>
    </location>
</feature>
<dbReference type="EMBL" id="JAAKZI010000041">
    <property type="protein sequence ID" value="NGN85225.1"/>
    <property type="molecule type" value="Genomic_DNA"/>
</dbReference>
<proteinExistence type="predicted"/>
<keyword evidence="3" id="KW-1185">Reference proteome</keyword>
<dbReference type="Proteomes" id="UP000479226">
    <property type="component" value="Unassembled WGS sequence"/>
</dbReference>
<reference evidence="2 3" key="1">
    <citation type="submission" date="2020-02" db="EMBL/GenBank/DDBJ databases">
        <title>Genome sequence of the type strain DSM 27180 of Arthrobacter silviterrae.</title>
        <authorList>
            <person name="Gao J."/>
            <person name="Sun J."/>
        </authorList>
    </citation>
    <scope>NUCLEOTIDE SEQUENCE [LARGE SCALE GENOMIC DNA]</scope>
    <source>
        <strain evidence="2 3">DSM 27180</strain>
    </source>
</reference>
<name>A0ABX0DIH1_9MICC</name>
<protein>
    <submittedName>
        <fullName evidence="2">Uncharacterized protein</fullName>
    </submittedName>
</protein>